<proteinExistence type="predicted"/>
<dbReference type="Gene3D" id="2.60.120.10">
    <property type="entry name" value="Jelly Rolls"/>
    <property type="match status" value="1"/>
</dbReference>
<dbReference type="Pfam" id="PF13621">
    <property type="entry name" value="Cupin_8"/>
    <property type="match status" value="1"/>
</dbReference>
<name>A0A813FUJ8_POLGL</name>
<evidence type="ECO:0000313" key="3">
    <source>
        <dbReference type="Proteomes" id="UP000654075"/>
    </source>
</evidence>
<dbReference type="OMA" id="HNEMADE"/>
<dbReference type="InterPro" id="IPR041667">
    <property type="entry name" value="Cupin_8"/>
</dbReference>
<feature type="domain" description="Cupin-like" evidence="1">
    <location>
        <begin position="60"/>
        <end position="214"/>
    </location>
</feature>
<feature type="non-terminal residue" evidence="2">
    <location>
        <position position="214"/>
    </location>
</feature>
<feature type="non-terminal residue" evidence="2">
    <location>
        <position position="1"/>
    </location>
</feature>
<sequence length="214" mass="24160">AEATDHVAGLLTGSFSAAAKAADCQSSSSQTLAGHVWPSSYKPIKRLKSPSEKELLDAIQKHARAEEPLVIEGSQLIDVQKWQDISHLKELLQNREVLVKRSPNSRFRYFDLKKNSGKYDFNCSVEETHKTLADYLVEAAKIRAEGSKERMYLQETLSGHNEMADEFASWRWEILIKVSTACGWGLPDSNELFVGMLGAETPLHFDERENLFFQ</sequence>
<dbReference type="AlphaFoldDB" id="A0A813FUJ8"/>
<reference evidence="2" key="1">
    <citation type="submission" date="2021-02" db="EMBL/GenBank/DDBJ databases">
        <authorList>
            <person name="Dougan E. K."/>
            <person name="Rhodes N."/>
            <person name="Thang M."/>
            <person name="Chan C."/>
        </authorList>
    </citation>
    <scope>NUCLEOTIDE SEQUENCE</scope>
</reference>
<accession>A0A813FUJ8</accession>
<organism evidence="2 3">
    <name type="scientific">Polarella glacialis</name>
    <name type="common">Dinoflagellate</name>
    <dbReference type="NCBI Taxonomy" id="89957"/>
    <lineage>
        <taxon>Eukaryota</taxon>
        <taxon>Sar</taxon>
        <taxon>Alveolata</taxon>
        <taxon>Dinophyceae</taxon>
        <taxon>Suessiales</taxon>
        <taxon>Suessiaceae</taxon>
        <taxon>Polarella</taxon>
    </lineage>
</organism>
<dbReference type="EMBL" id="CAJNNV010026249">
    <property type="protein sequence ID" value="CAE8617678.1"/>
    <property type="molecule type" value="Genomic_DNA"/>
</dbReference>
<dbReference type="OrthoDB" id="47172at2759"/>
<dbReference type="InterPro" id="IPR014710">
    <property type="entry name" value="RmlC-like_jellyroll"/>
</dbReference>
<comment type="caution">
    <text evidence="2">The sequence shown here is derived from an EMBL/GenBank/DDBJ whole genome shotgun (WGS) entry which is preliminary data.</text>
</comment>
<dbReference type="Proteomes" id="UP000654075">
    <property type="component" value="Unassembled WGS sequence"/>
</dbReference>
<gene>
    <name evidence="2" type="ORF">PGLA1383_LOCUS35339</name>
</gene>
<keyword evidence="3" id="KW-1185">Reference proteome</keyword>
<evidence type="ECO:0000313" key="2">
    <source>
        <dbReference type="EMBL" id="CAE8617678.1"/>
    </source>
</evidence>
<protein>
    <recommendedName>
        <fullName evidence="1">Cupin-like domain-containing protein</fullName>
    </recommendedName>
</protein>
<evidence type="ECO:0000259" key="1">
    <source>
        <dbReference type="Pfam" id="PF13621"/>
    </source>
</evidence>
<dbReference type="SUPFAM" id="SSF51197">
    <property type="entry name" value="Clavaminate synthase-like"/>
    <property type="match status" value="1"/>
</dbReference>